<reference evidence="4" key="1">
    <citation type="submission" date="2022-12" db="EMBL/GenBank/DDBJ databases">
        <title>Draft genome assemblies for two species of Escallonia (Escalloniales).</title>
        <authorList>
            <person name="Chanderbali A."/>
            <person name="Dervinis C."/>
            <person name="Anghel I."/>
            <person name="Soltis D."/>
            <person name="Soltis P."/>
            <person name="Zapata F."/>
        </authorList>
    </citation>
    <scope>NUCLEOTIDE SEQUENCE</scope>
    <source>
        <strain evidence="4">UCBG64.0493</strain>
        <tissue evidence="4">Leaf</tissue>
    </source>
</reference>
<dbReference type="EC" id="6.1.1.1" evidence="1"/>
<evidence type="ECO:0000256" key="3">
    <source>
        <dbReference type="ARBA" id="ARBA00048248"/>
    </source>
</evidence>
<proteinExistence type="predicted"/>
<comment type="catalytic activity">
    <reaction evidence="3">
        <text>tRNA(Tyr) + L-tyrosine + ATP = L-tyrosyl-tRNA(Tyr) + AMP + diphosphate + H(+)</text>
        <dbReference type="Rhea" id="RHEA:10220"/>
        <dbReference type="Rhea" id="RHEA-COMP:9706"/>
        <dbReference type="Rhea" id="RHEA-COMP:9707"/>
        <dbReference type="ChEBI" id="CHEBI:15378"/>
        <dbReference type="ChEBI" id="CHEBI:30616"/>
        <dbReference type="ChEBI" id="CHEBI:33019"/>
        <dbReference type="ChEBI" id="CHEBI:58315"/>
        <dbReference type="ChEBI" id="CHEBI:78442"/>
        <dbReference type="ChEBI" id="CHEBI:78536"/>
        <dbReference type="ChEBI" id="CHEBI:456215"/>
        <dbReference type="EC" id="6.1.1.1"/>
    </reaction>
</comment>
<evidence type="ECO:0000313" key="4">
    <source>
        <dbReference type="EMBL" id="KAK3027286.1"/>
    </source>
</evidence>
<evidence type="ECO:0000313" key="5">
    <source>
        <dbReference type="Proteomes" id="UP001188597"/>
    </source>
</evidence>
<accession>A0AA89BC47</accession>
<dbReference type="Proteomes" id="UP001188597">
    <property type="component" value="Unassembled WGS sequence"/>
</dbReference>
<dbReference type="Gene3D" id="1.10.240.10">
    <property type="entry name" value="Tyrosyl-Transfer RNA Synthetase"/>
    <property type="match status" value="1"/>
</dbReference>
<dbReference type="GO" id="GO:0006437">
    <property type="term" value="P:tyrosyl-tRNA aminoacylation"/>
    <property type="evidence" value="ECO:0007669"/>
    <property type="project" value="TreeGrafter"/>
</dbReference>
<dbReference type="EMBL" id="JAVXUP010000467">
    <property type="protein sequence ID" value="KAK3027286.1"/>
    <property type="molecule type" value="Genomic_DNA"/>
</dbReference>
<dbReference type="PANTHER" id="PTHR46264:SF4">
    <property type="entry name" value="TYROSINE--TRNA LIGASE, CYTOPLASMIC"/>
    <property type="match status" value="1"/>
</dbReference>
<evidence type="ECO:0000256" key="2">
    <source>
        <dbReference type="ARBA" id="ARBA00033323"/>
    </source>
</evidence>
<dbReference type="PANTHER" id="PTHR46264">
    <property type="entry name" value="TYROSINE-TRNA LIGASE"/>
    <property type="match status" value="1"/>
</dbReference>
<protein>
    <recommendedName>
        <fullName evidence="1">tyrosine--tRNA ligase</fullName>
        <ecNumber evidence="1">6.1.1.1</ecNumber>
    </recommendedName>
    <alternativeName>
        <fullName evidence="2">Tyrosyl-tRNA synthetase</fullName>
    </alternativeName>
</protein>
<dbReference type="InterPro" id="IPR014729">
    <property type="entry name" value="Rossmann-like_a/b/a_fold"/>
</dbReference>
<organism evidence="4 5">
    <name type="scientific">Escallonia herrerae</name>
    <dbReference type="NCBI Taxonomy" id="1293975"/>
    <lineage>
        <taxon>Eukaryota</taxon>
        <taxon>Viridiplantae</taxon>
        <taxon>Streptophyta</taxon>
        <taxon>Embryophyta</taxon>
        <taxon>Tracheophyta</taxon>
        <taxon>Spermatophyta</taxon>
        <taxon>Magnoliopsida</taxon>
        <taxon>eudicotyledons</taxon>
        <taxon>Gunneridae</taxon>
        <taxon>Pentapetalae</taxon>
        <taxon>asterids</taxon>
        <taxon>campanulids</taxon>
        <taxon>Escalloniales</taxon>
        <taxon>Escalloniaceae</taxon>
        <taxon>Escallonia</taxon>
    </lineage>
</organism>
<name>A0AA89BC47_9ASTE</name>
<dbReference type="GO" id="GO:0004831">
    <property type="term" value="F:tyrosine-tRNA ligase activity"/>
    <property type="evidence" value="ECO:0007669"/>
    <property type="project" value="UniProtKB-EC"/>
</dbReference>
<dbReference type="GO" id="GO:0005737">
    <property type="term" value="C:cytoplasm"/>
    <property type="evidence" value="ECO:0007669"/>
    <property type="project" value="TreeGrafter"/>
</dbReference>
<dbReference type="InterPro" id="IPR050489">
    <property type="entry name" value="Tyr-tRNA_synthase"/>
</dbReference>
<keyword evidence="5" id="KW-1185">Reference proteome</keyword>
<evidence type="ECO:0000256" key="1">
    <source>
        <dbReference type="ARBA" id="ARBA00013160"/>
    </source>
</evidence>
<dbReference type="Gene3D" id="3.40.50.620">
    <property type="entry name" value="HUPs"/>
    <property type="match status" value="1"/>
</dbReference>
<dbReference type="AlphaFoldDB" id="A0AA89BC47"/>
<comment type="caution">
    <text evidence="4">The sequence shown here is derived from an EMBL/GenBank/DDBJ whole genome shotgun (WGS) entry which is preliminary data.</text>
</comment>
<gene>
    <name evidence="4" type="ORF">RJ639_041107</name>
</gene>
<sequence length="177" mass="19614">MTNPFAATIVHPHKDYRAAAHHNPVVCGGEVQDSDECREECIQEDELMNLLTKKPQPICYDGSDPSGRMHVAQQGQEMMSKIDPSSSIFMADTEADVKVKMAYCPSKVIEGNPCLDYIIFIVSLGLISSRLNEDQTMGVNKVTKSPDDGQWNVEAFLLPVMAQQWSNPIFVILALLS</sequence>